<feature type="compositionally biased region" description="Basic and acidic residues" evidence="1">
    <location>
        <begin position="46"/>
        <end position="56"/>
    </location>
</feature>
<protein>
    <submittedName>
        <fullName evidence="2">Uncharacterized protein</fullName>
    </submittedName>
</protein>
<gene>
    <name evidence="2" type="primary">OJ1297_D02.4</name>
</gene>
<reference evidence="3" key="1">
    <citation type="journal article" date="2005" name="Nature">
        <title>The map-based sequence of the rice genome.</title>
        <authorList>
            <consortium name="International rice genome sequencing project (IRGSP)"/>
            <person name="Matsumoto T."/>
            <person name="Wu J."/>
            <person name="Kanamori H."/>
            <person name="Katayose Y."/>
            <person name="Fujisawa M."/>
            <person name="Namiki N."/>
            <person name="Mizuno H."/>
            <person name="Yamamoto K."/>
            <person name="Antonio B.A."/>
            <person name="Baba T."/>
            <person name="Sakata K."/>
            <person name="Nagamura Y."/>
            <person name="Aoki H."/>
            <person name="Arikawa K."/>
            <person name="Arita K."/>
            <person name="Bito T."/>
            <person name="Chiden Y."/>
            <person name="Fujitsuka N."/>
            <person name="Fukunaka R."/>
            <person name="Hamada M."/>
            <person name="Harada C."/>
            <person name="Hayashi A."/>
            <person name="Hijishita S."/>
            <person name="Honda M."/>
            <person name="Hosokawa S."/>
            <person name="Ichikawa Y."/>
            <person name="Idonuma A."/>
            <person name="Iijima M."/>
            <person name="Ikeda M."/>
            <person name="Ikeno M."/>
            <person name="Ito K."/>
            <person name="Ito S."/>
            <person name="Ito T."/>
            <person name="Ito Y."/>
            <person name="Ito Y."/>
            <person name="Iwabuchi A."/>
            <person name="Kamiya K."/>
            <person name="Karasawa W."/>
            <person name="Kurita K."/>
            <person name="Katagiri S."/>
            <person name="Kikuta A."/>
            <person name="Kobayashi H."/>
            <person name="Kobayashi N."/>
            <person name="Machita K."/>
            <person name="Maehara T."/>
            <person name="Masukawa M."/>
            <person name="Mizubayashi T."/>
            <person name="Mukai Y."/>
            <person name="Nagasaki H."/>
            <person name="Nagata Y."/>
            <person name="Naito S."/>
            <person name="Nakashima M."/>
            <person name="Nakama Y."/>
            <person name="Nakamichi Y."/>
            <person name="Nakamura M."/>
            <person name="Meguro A."/>
            <person name="Negishi M."/>
            <person name="Ohta I."/>
            <person name="Ohta T."/>
            <person name="Okamoto M."/>
            <person name="Ono N."/>
            <person name="Saji S."/>
            <person name="Sakaguchi M."/>
            <person name="Sakai K."/>
            <person name="Shibata M."/>
            <person name="Shimokawa T."/>
            <person name="Song J."/>
            <person name="Takazaki Y."/>
            <person name="Terasawa K."/>
            <person name="Tsugane M."/>
            <person name="Tsuji K."/>
            <person name="Ueda S."/>
            <person name="Waki K."/>
            <person name="Yamagata H."/>
            <person name="Yamamoto M."/>
            <person name="Yamamoto S."/>
            <person name="Yamane H."/>
            <person name="Yoshiki S."/>
            <person name="Yoshihara R."/>
            <person name="Yukawa K."/>
            <person name="Zhong H."/>
            <person name="Yano M."/>
            <person name="Yuan Q."/>
            <person name="Ouyang S."/>
            <person name="Liu J."/>
            <person name="Jones K.M."/>
            <person name="Gansberger K."/>
            <person name="Moffat K."/>
            <person name="Hill J."/>
            <person name="Bera J."/>
            <person name="Fadrosh D."/>
            <person name="Jin S."/>
            <person name="Johri S."/>
            <person name="Kim M."/>
            <person name="Overton L."/>
            <person name="Reardon M."/>
            <person name="Tsitrin T."/>
            <person name="Vuong H."/>
            <person name="Weaver B."/>
            <person name="Ciecko A."/>
            <person name="Tallon L."/>
            <person name="Jackson J."/>
            <person name="Pai G."/>
            <person name="Aken S.V."/>
            <person name="Utterback T."/>
            <person name="Reidmuller S."/>
            <person name="Feldblyum T."/>
            <person name="Hsiao J."/>
            <person name="Zismann V."/>
            <person name="Iobst S."/>
            <person name="de Vazeille A.R."/>
            <person name="Buell C.R."/>
            <person name="Ying K."/>
            <person name="Li Y."/>
            <person name="Lu T."/>
            <person name="Huang Y."/>
            <person name="Zhao Q."/>
            <person name="Feng Q."/>
            <person name="Zhang L."/>
            <person name="Zhu J."/>
            <person name="Weng Q."/>
            <person name="Mu J."/>
            <person name="Lu Y."/>
            <person name="Fan D."/>
            <person name="Liu Y."/>
            <person name="Guan J."/>
            <person name="Zhang Y."/>
            <person name="Yu S."/>
            <person name="Liu X."/>
            <person name="Zhang Y."/>
            <person name="Hong G."/>
            <person name="Han B."/>
            <person name="Choisne N."/>
            <person name="Demange N."/>
            <person name="Orjeda G."/>
            <person name="Samain S."/>
            <person name="Cattolico L."/>
            <person name="Pelletier E."/>
            <person name="Couloux A."/>
            <person name="Segurens B."/>
            <person name="Wincker P."/>
            <person name="D'Hont A."/>
            <person name="Scarpelli C."/>
            <person name="Weissenbach J."/>
            <person name="Salanoubat M."/>
            <person name="Quetier F."/>
            <person name="Yu Y."/>
            <person name="Kim H.R."/>
            <person name="Rambo T."/>
            <person name="Currie J."/>
            <person name="Collura K."/>
            <person name="Luo M."/>
            <person name="Yang T."/>
            <person name="Ammiraju J.S.S."/>
            <person name="Engler F."/>
            <person name="Soderlund C."/>
            <person name="Wing R.A."/>
            <person name="Palmer L.E."/>
            <person name="de la Bastide M."/>
            <person name="Spiegel L."/>
            <person name="Nascimento L."/>
            <person name="Zutavern T."/>
            <person name="O'Shaughnessy A."/>
            <person name="Dike S."/>
            <person name="Dedhia N."/>
            <person name="Preston R."/>
            <person name="Balija V."/>
            <person name="McCombie W.R."/>
            <person name="Chow T."/>
            <person name="Chen H."/>
            <person name="Chung M."/>
            <person name="Chen C."/>
            <person name="Shaw J."/>
            <person name="Wu H."/>
            <person name="Hsiao K."/>
            <person name="Chao Y."/>
            <person name="Chu M."/>
            <person name="Cheng C."/>
            <person name="Hour A."/>
            <person name="Lee P."/>
            <person name="Lin S."/>
            <person name="Lin Y."/>
            <person name="Liou J."/>
            <person name="Liu S."/>
            <person name="Hsing Y."/>
            <person name="Raghuvanshi S."/>
            <person name="Mohanty A."/>
            <person name="Bharti A.K."/>
            <person name="Gaur A."/>
            <person name="Gupta V."/>
            <person name="Kumar D."/>
            <person name="Ravi V."/>
            <person name="Vij S."/>
            <person name="Kapur A."/>
            <person name="Khurana P."/>
            <person name="Khurana P."/>
            <person name="Khurana J.P."/>
            <person name="Tyagi A.K."/>
            <person name="Gaikwad K."/>
            <person name="Singh A."/>
            <person name="Dalal V."/>
            <person name="Srivastava S."/>
            <person name="Dixit A."/>
            <person name="Pal A.K."/>
            <person name="Ghazi I.A."/>
            <person name="Yadav M."/>
            <person name="Pandit A."/>
            <person name="Bhargava A."/>
            <person name="Sureshbabu K."/>
            <person name="Batra K."/>
            <person name="Sharma T.R."/>
            <person name="Mohapatra T."/>
            <person name="Singh N.K."/>
            <person name="Messing J."/>
            <person name="Nelson A.B."/>
            <person name="Fuks G."/>
            <person name="Kavchok S."/>
            <person name="Keizer G."/>
            <person name="Linton E."/>
            <person name="Llaca V."/>
            <person name="Song R."/>
            <person name="Tanyolac B."/>
            <person name="Young S."/>
            <person name="Ho-Il K."/>
            <person name="Hahn J.H."/>
            <person name="Sangsakoo G."/>
            <person name="Vanavichit A."/>
            <person name="de Mattos Luiz.A.T."/>
            <person name="Zimmer P.D."/>
            <person name="Malone G."/>
            <person name="Dellagostin O."/>
            <person name="de Oliveira A.C."/>
            <person name="Bevan M."/>
            <person name="Bancroft I."/>
            <person name="Minx P."/>
            <person name="Cordum H."/>
            <person name="Wilson R."/>
            <person name="Cheng Z."/>
            <person name="Jin W."/>
            <person name="Jiang J."/>
            <person name="Leong S.A."/>
            <person name="Iwama H."/>
            <person name="Gojobori T."/>
            <person name="Itoh T."/>
            <person name="Niimura Y."/>
            <person name="Fujii Y."/>
            <person name="Habara T."/>
            <person name="Sakai H."/>
            <person name="Sato Y."/>
            <person name="Wilson G."/>
            <person name="Kumar K."/>
            <person name="McCouch S."/>
            <person name="Juretic N."/>
            <person name="Hoen D."/>
            <person name="Wright S."/>
            <person name="Bruskiewich R."/>
            <person name="Bureau T."/>
            <person name="Miyao A."/>
            <person name="Hirochika H."/>
            <person name="Nishikawa T."/>
            <person name="Kadowaki K."/>
            <person name="Sugiura M."/>
            <person name="Burr B."/>
            <person name="Sasaki T."/>
        </authorList>
    </citation>
    <scope>NUCLEOTIDE SEQUENCE [LARGE SCALE GENOMIC DNA]</scope>
    <source>
        <strain evidence="3">cv. Nipponbare</strain>
    </source>
</reference>
<name>Q6ZGE6_ORYSJ</name>
<accession>Q6ZGE6</accession>
<dbReference type="AlphaFoldDB" id="Q6ZGE6"/>
<evidence type="ECO:0000313" key="2">
    <source>
        <dbReference type="EMBL" id="BAC98520.1"/>
    </source>
</evidence>
<organism evidence="2 3">
    <name type="scientific">Oryza sativa subsp. japonica</name>
    <name type="common">Rice</name>
    <dbReference type="NCBI Taxonomy" id="39947"/>
    <lineage>
        <taxon>Eukaryota</taxon>
        <taxon>Viridiplantae</taxon>
        <taxon>Streptophyta</taxon>
        <taxon>Embryophyta</taxon>
        <taxon>Tracheophyta</taxon>
        <taxon>Spermatophyta</taxon>
        <taxon>Magnoliopsida</taxon>
        <taxon>Liliopsida</taxon>
        <taxon>Poales</taxon>
        <taxon>Poaceae</taxon>
        <taxon>BOP clade</taxon>
        <taxon>Oryzoideae</taxon>
        <taxon>Oryzeae</taxon>
        <taxon>Oryzinae</taxon>
        <taxon>Oryza</taxon>
        <taxon>Oryza sativa</taxon>
    </lineage>
</organism>
<feature type="compositionally biased region" description="Gly residues" evidence="1">
    <location>
        <begin position="13"/>
        <end position="23"/>
    </location>
</feature>
<dbReference type="EMBL" id="AP004137">
    <property type="protein sequence ID" value="BAC98520.1"/>
    <property type="molecule type" value="Genomic_DNA"/>
</dbReference>
<feature type="region of interest" description="Disordered" evidence="1">
    <location>
        <begin position="1"/>
        <end position="56"/>
    </location>
</feature>
<evidence type="ECO:0000313" key="3">
    <source>
        <dbReference type="Proteomes" id="UP000000763"/>
    </source>
</evidence>
<reference evidence="3" key="2">
    <citation type="journal article" date="2008" name="Nucleic Acids Res.">
        <title>The rice annotation project database (RAP-DB): 2008 update.</title>
        <authorList>
            <consortium name="The rice annotation project (RAP)"/>
        </authorList>
    </citation>
    <scope>GENOME REANNOTATION</scope>
    <source>
        <strain evidence="3">cv. Nipponbare</strain>
    </source>
</reference>
<evidence type="ECO:0000256" key="1">
    <source>
        <dbReference type="SAM" id="MobiDB-lite"/>
    </source>
</evidence>
<dbReference type="Proteomes" id="UP000000763">
    <property type="component" value="Chromosome 8"/>
</dbReference>
<sequence>MRGRRRRLSPQRCGGGGGGGGGGGDDDERETTARYGDALGSGGEGEVERDRSGKNF</sequence>
<proteinExistence type="predicted"/>